<organism evidence="2 3">
    <name type="scientific">Paraburkholderia bannensis</name>
    <dbReference type="NCBI Taxonomy" id="765414"/>
    <lineage>
        <taxon>Bacteria</taxon>
        <taxon>Pseudomonadati</taxon>
        <taxon>Pseudomonadota</taxon>
        <taxon>Betaproteobacteria</taxon>
        <taxon>Burkholderiales</taxon>
        <taxon>Burkholderiaceae</taxon>
        <taxon>Paraburkholderia</taxon>
    </lineage>
</organism>
<gene>
    <name evidence="2" type="ORF">F4827_006339</name>
</gene>
<accession>A0A7W9U3V9</accession>
<protein>
    <submittedName>
        <fullName evidence="2">Succinate dehydrogenase hydrophobic anchor subunit</fullName>
    </submittedName>
</protein>
<keyword evidence="1" id="KW-0472">Membrane</keyword>
<evidence type="ECO:0000256" key="1">
    <source>
        <dbReference type="SAM" id="Phobius"/>
    </source>
</evidence>
<sequence length="239" mass="25964">MPDLKKRHPSLGSASFALATAAIVFCLVFFTRAAPPGARGLWHIVCLSLACGLASELLRLVWLHSLRRGIAAADDRIVMKVSVNGVEVGAIPEPVYARMRMESANDPRNYLAQAFTVVGALSRHALLAFGVTMFVIAAYFLECFLMFPQESTRELVTIFAQPAARFDHIATLAGLLHAIAGIIASLYGIAFFLIAGTRLLFCPPESLLSAFHNDLLRRVRLTVGTPVSGPISVFRARRA</sequence>
<feature type="transmembrane region" description="Helical" evidence="1">
    <location>
        <begin position="125"/>
        <end position="148"/>
    </location>
</feature>
<evidence type="ECO:0000313" key="2">
    <source>
        <dbReference type="EMBL" id="MBB6106464.1"/>
    </source>
</evidence>
<dbReference type="Proteomes" id="UP000571554">
    <property type="component" value="Unassembled WGS sequence"/>
</dbReference>
<feature type="transmembrane region" description="Helical" evidence="1">
    <location>
        <begin position="12"/>
        <end position="34"/>
    </location>
</feature>
<dbReference type="AlphaFoldDB" id="A0A7W9U3V9"/>
<keyword evidence="3" id="KW-1185">Reference proteome</keyword>
<feature type="transmembrane region" description="Helical" evidence="1">
    <location>
        <begin position="40"/>
        <end position="62"/>
    </location>
</feature>
<feature type="transmembrane region" description="Helical" evidence="1">
    <location>
        <begin position="168"/>
        <end position="194"/>
    </location>
</feature>
<keyword evidence="1" id="KW-1133">Transmembrane helix</keyword>
<evidence type="ECO:0000313" key="3">
    <source>
        <dbReference type="Proteomes" id="UP000571554"/>
    </source>
</evidence>
<proteinExistence type="predicted"/>
<dbReference type="RefSeq" id="WP_184123890.1">
    <property type="nucleotide sequence ID" value="NZ_JACHBW010000027.1"/>
</dbReference>
<reference evidence="2 3" key="1">
    <citation type="submission" date="2020-08" db="EMBL/GenBank/DDBJ databases">
        <title>Above-ground endophytic microbial communities from plants in different locations in the United States.</title>
        <authorList>
            <person name="Frank C."/>
        </authorList>
    </citation>
    <scope>NUCLEOTIDE SEQUENCE [LARGE SCALE GENOMIC DNA]</scope>
    <source>
        <strain evidence="2 3">WP4_2_2</strain>
    </source>
</reference>
<name>A0A7W9U3V9_9BURK</name>
<dbReference type="EMBL" id="JACHBW010000027">
    <property type="protein sequence ID" value="MBB6106464.1"/>
    <property type="molecule type" value="Genomic_DNA"/>
</dbReference>
<keyword evidence="1" id="KW-0812">Transmembrane</keyword>
<comment type="caution">
    <text evidence="2">The sequence shown here is derived from an EMBL/GenBank/DDBJ whole genome shotgun (WGS) entry which is preliminary data.</text>
</comment>